<dbReference type="Proteomes" id="UP001187682">
    <property type="component" value="Unassembled WGS sequence"/>
</dbReference>
<feature type="domain" description="Protein kinase" evidence="10">
    <location>
        <begin position="201"/>
        <end position="590"/>
    </location>
</feature>
<dbReference type="GO" id="GO:0005524">
    <property type="term" value="F:ATP binding"/>
    <property type="evidence" value="ECO:0007669"/>
    <property type="project" value="InterPro"/>
</dbReference>
<evidence type="ECO:0000256" key="5">
    <source>
        <dbReference type="ARBA" id="ARBA00019973"/>
    </source>
</evidence>
<evidence type="ECO:0000256" key="9">
    <source>
        <dbReference type="ARBA" id="ARBA00048679"/>
    </source>
</evidence>
<dbReference type="InterPro" id="IPR008266">
    <property type="entry name" value="Tyr_kinase_AS"/>
</dbReference>
<proteinExistence type="predicted"/>
<dbReference type="InterPro" id="IPR051681">
    <property type="entry name" value="Ser/Thr_Kinases-Pseudokinases"/>
</dbReference>
<dbReference type="Gene3D" id="1.10.510.10">
    <property type="entry name" value="Transferase(Phosphotransferase) domain 1"/>
    <property type="match status" value="1"/>
</dbReference>
<evidence type="ECO:0000256" key="8">
    <source>
        <dbReference type="ARBA" id="ARBA00047899"/>
    </source>
</evidence>
<evidence type="ECO:0000313" key="11">
    <source>
        <dbReference type="EMBL" id="SPN96751.1"/>
    </source>
</evidence>
<gene>
    <name evidence="11" type="ORF">DNG_00271</name>
</gene>
<evidence type="ECO:0000256" key="7">
    <source>
        <dbReference type="ARBA" id="ARBA00033194"/>
    </source>
</evidence>
<protein>
    <recommendedName>
        <fullName evidence="5">EKC/KEOPS complex subunit BUD32</fullName>
        <ecNumber evidence="3">2.7.11.1</ecNumber>
    </recommendedName>
    <alternativeName>
        <fullName evidence="6 7">Atypical Serine/threonine protein kinase BUD32</fullName>
    </alternativeName>
    <alternativeName>
        <fullName evidence="4">EKC/KEOPS complex subunit bud32</fullName>
    </alternativeName>
</protein>
<dbReference type="EMBL" id="ONZQ02000001">
    <property type="protein sequence ID" value="SPN96751.1"/>
    <property type="molecule type" value="Genomic_DNA"/>
</dbReference>
<dbReference type="AlphaFoldDB" id="A0AAE8SQQ5"/>
<dbReference type="PROSITE" id="PS50011">
    <property type="entry name" value="PROTEIN_KINASE_DOM"/>
    <property type="match status" value="1"/>
</dbReference>
<dbReference type="InterPro" id="IPR011009">
    <property type="entry name" value="Kinase-like_dom_sf"/>
</dbReference>
<evidence type="ECO:0000256" key="1">
    <source>
        <dbReference type="ARBA" id="ARBA00003747"/>
    </source>
</evidence>
<keyword evidence="12" id="KW-1185">Reference proteome</keyword>
<comment type="catalytic activity">
    <reaction evidence="8">
        <text>L-threonyl-[protein] + ATP = O-phospho-L-threonyl-[protein] + ADP + H(+)</text>
        <dbReference type="Rhea" id="RHEA:46608"/>
        <dbReference type="Rhea" id="RHEA-COMP:11060"/>
        <dbReference type="Rhea" id="RHEA-COMP:11605"/>
        <dbReference type="ChEBI" id="CHEBI:15378"/>
        <dbReference type="ChEBI" id="CHEBI:30013"/>
        <dbReference type="ChEBI" id="CHEBI:30616"/>
        <dbReference type="ChEBI" id="CHEBI:61977"/>
        <dbReference type="ChEBI" id="CHEBI:456216"/>
        <dbReference type="EC" id="2.7.11.1"/>
    </reaction>
</comment>
<dbReference type="PROSITE" id="PS00109">
    <property type="entry name" value="PROTEIN_KINASE_TYR"/>
    <property type="match status" value="1"/>
</dbReference>
<dbReference type="InterPro" id="IPR000719">
    <property type="entry name" value="Prot_kinase_dom"/>
</dbReference>
<reference evidence="11" key="1">
    <citation type="submission" date="2018-03" db="EMBL/GenBank/DDBJ databases">
        <authorList>
            <person name="Guldener U."/>
        </authorList>
    </citation>
    <scope>NUCLEOTIDE SEQUENCE</scope>
</reference>
<evidence type="ECO:0000256" key="4">
    <source>
        <dbReference type="ARBA" id="ARBA00013948"/>
    </source>
</evidence>
<organism evidence="11 12">
    <name type="scientific">Cephalotrichum gorgonifer</name>
    <dbReference type="NCBI Taxonomy" id="2041049"/>
    <lineage>
        <taxon>Eukaryota</taxon>
        <taxon>Fungi</taxon>
        <taxon>Dikarya</taxon>
        <taxon>Ascomycota</taxon>
        <taxon>Pezizomycotina</taxon>
        <taxon>Sordariomycetes</taxon>
        <taxon>Hypocreomycetidae</taxon>
        <taxon>Microascales</taxon>
        <taxon>Microascaceae</taxon>
        <taxon>Cephalotrichum</taxon>
    </lineage>
</organism>
<comment type="subunit">
    <text evidence="2">Component of the EKC/KEOPS complex composed of at least BUD32, CGI121, GON7, KAE1 and PCC1; the whole complex dimerizes.</text>
</comment>
<comment type="caution">
    <text evidence="11">The sequence shown here is derived from an EMBL/GenBank/DDBJ whole genome shotgun (WGS) entry which is preliminary data.</text>
</comment>
<name>A0AAE8SQQ5_9PEZI</name>
<evidence type="ECO:0000256" key="6">
    <source>
        <dbReference type="ARBA" id="ARBA00030980"/>
    </source>
</evidence>
<comment type="catalytic activity">
    <reaction evidence="9">
        <text>L-seryl-[protein] + ATP = O-phospho-L-seryl-[protein] + ADP + H(+)</text>
        <dbReference type="Rhea" id="RHEA:17989"/>
        <dbReference type="Rhea" id="RHEA-COMP:9863"/>
        <dbReference type="Rhea" id="RHEA-COMP:11604"/>
        <dbReference type="ChEBI" id="CHEBI:15378"/>
        <dbReference type="ChEBI" id="CHEBI:29999"/>
        <dbReference type="ChEBI" id="CHEBI:30616"/>
        <dbReference type="ChEBI" id="CHEBI:83421"/>
        <dbReference type="ChEBI" id="CHEBI:456216"/>
        <dbReference type="EC" id="2.7.11.1"/>
    </reaction>
</comment>
<evidence type="ECO:0000256" key="3">
    <source>
        <dbReference type="ARBA" id="ARBA00012513"/>
    </source>
</evidence>
<comment type="function">
    <text evidence="1">Component of the EKC/KEOPS complex that is required for the formation of a threonylcarbamoyl group on adenosine at position 37 (t(6)A37) in tRNAs that read codons beginning with adenine. The complex is probably involved in the transfer of the threonylcarbamoyl moiety of threonylcarbamoyl-AMP (TC-AMP) to the N6 group of A37. BUD32 has ATPase activity in the context of the EKC/KEOPS complex and likely plays a supporting role to the catalytic subunit KAE1. The EKC/KEOPS complex also promotes both telomere uncapping and telomere elongation. The complex is required for efficient recruitment of transcriptional coactivators.</text>
</comment>
<evidence type="ECO:0000256" key="2">
    <source>
        <dbReference type="ARBA" id="ARBA00011534"/>
    </source>
</evidence>
<evidence type="ECO:0000313" key="12">
    <source>
        <dbReference type="Proteomes" id="UP001187682"/>
    </source>
</evidence>
<dbReference type="GO" id="GO:0004674">
    <property type="term" value="F:protein serine/threonine kinase activity"/>
    <property type="evidence" value="ECO:0007669"/>
    <property type="project" value="UniProtKB-EC"/>
</dbReference>
<dbReference type="EC" id="2.7.11.1" evidence="3"/>
<evidence type="ECO:0000259" key="10">
    <source>
        <dbReference type="PROSITE" id="PS50011"/>
    </source>
</evidence>
<accession>A0AAE8SQQ5</accession>
<dbReference type="SUPFAM" id="SSF56112">
    <property type="entry name" value="Protein kinase-like (PK-like)"/>
    <property type="match status" value="1"/>
</dbReference>
<dbReference type="PANTHER" id="PTHR44329">
    <property type="entry name" value="SERINE/THREONINE-PROTEIN KINASE TNNI3K-RELATED"/>
    <property type="match status" value="1"/>
</dbReference>
<sequence length="600" mass="68842">MSLNSIAIHDVVHPTAAFVEETSYPSTAFAGGDASSDKRIQTGWESSPLNPKNRINSLDFPKDPLWRIDGCAGLGTQFYAVPLFMLPAMPARVDVFIPEQTTQTPEVRALLQLDDAFHIKDRARVSNLAITRLITRKLQEWTLSIPDLKGWYNSLPFGSRIVFENLALNTDNIRVRVARLHNLERQLKSSAYLSKEWGDSVKIPPEIALSGLEIVEQVHDSVCVVRIEGREWILKALTSYPKYLYLELRHLLTIKPHRNIVSRPVRLVTKRCSFGSKNAVVGFLLEYHRPGTLRDILPFRQAHRALPLEDQLRWSLQITSALLHLHEICDIFYPDLRLDNVVLSKAGDAIMVDFEQRGVWCEFSAPEVNFIEYMLLIASSDEIPDPIREHFQKRVNKLLRGYDDIREFTRSQEHLKNLPSYNIPWLCLSRKEHEAAEVYMLGRVLWSIFEGVSAPHQSAVWQSYKWESDLEFPAFRRTPTKLRDLIDRCTRGRRHTLSERVSRVGSKLVLTPSPDVLDDSGDNISEDGVPDGSDEMKIYQAGKKWWMDEVAHAEAFLDEREELLSRGQWTDNPFNRPSLSAVLAELDEFRKEIGIPDIKQ</sequence>